<dbReference type="EMBL" id="UOFW01000203">
    <property type="protein sequence ID" value="VAX07319.1"/>
    <property type="molecule type" value="Genomic_DNA"/>
</dbReference>
<dbReference type="EC" id="4.2.1.18" evidence="2"/>
<dbReference type="PANTHER" id="PTHR42964">
    <property type="entry name" value="ENOYL-COA HYDRATASE"/>
    <property type="match status" value="1"/>
</dbReference>
<dbReference type="InterPro" id="IPR051683">
    <property type="entry name" value="Enoyl-CoA_Hydratase/Isomerase"/>
</dbReference>
<dbReference type="InterPro" id="IPR001753">
    <property type="entry name" value="Enoyl-CoA_hydra/iso"/>
</dbReference>
<dbReference type="InterPro" id="IPR018376">
    <property type="entry name" value="Enoyl-CoA_hyd/isom_CS"/>
</dbReference>
<name>A0A3B1AN01_9ZZZZ</name>
<organism evidence="2">
    <name type="scientific">hydrothermal vent metagenome</name>
    <dbReference type="NCBI Taxonomy" id="652676"/>
    <lineage>
        <taxon>unclassified sequences</taxon>
        <taxon>metagenomes</taxon>
        <taxon>ecological metagenomes</taxon>
    </lineage>
</organism>
<comment type="similarity">
    <text evidence="1">Belongs to the enoyl-CoA hydratase/isomerase family.</text>
</comment>
<dbReference type="SUPFAM" id="SSF52096">
    <property type="entry name" value="ClpP/crotonase"/>
    <property type="match status" value="1"/>
</dbReference>
<proteinExistence type="inferred from homology"/>
<dbReference type="Pfam" id="PF00378">
    <property type="entry name" value="ECH_1"/>
    <property type="match status" value="1"/>
</dbReference>
<gene>
    <name evidence="2" type="ORF">MNBD_ALPHA03-1853</name>
</gene>
<dbReference type="Gene3D" id="1.10.12.10">
    <property type="entry name" value="Lyase 2-enoyl-coa Hydratase, Chain A, domain 2"/>
    <property type="match status" value="1"/>
</dbReference>
<evidence type="ECO:0000256" key="1">
    <source>
        <dbReference type="ARBA" id="ARBA00005254"/>
    </source>
</evidence>
<protein>
    <submittedName>
        <fullName evidence="2">Methylglutaconyl-CoA hydratase</fullName>
        <ecNumber evidence="2">4.2.1.18</ecNumber>
    </submittedName>
</protein>
<reference evidence="2" key="1">
    <citation type="submission" date="2018-06" db="EMBL/GenBank/DDBJ databases">
        <authorList>
            <person name="Zhirakovskaya E."/>
        </authorList>
    </citation>
    <scope>NUCLEOTIDE SEQUENCE</scope>
</reference>
<dbReference type="AlphaFoldDB" id="A0A3B1AN01"/>
<dbReference type="PROSITE" id="PS00166">
    <property type="entry name" value="ENOYL_COA_HYDRATASE"/>
    <property type="match status" value="1"/>
</dbReference>
<evidence type="ECO:0000313" key="2">
    <source>
        <dbReference type="EMBL" id="VAX07319.1"/>
    </source>
</evidence>
<dbReference type="CDD" id="cd06558">
    <property type="entry name" value="crotonase-like"/>
    <property type="match status" value="1"/>
</dbReference>
<keyword evidence="2" id="KW-0456">Lyase</keyword>
<dbReference type="Gene3D" id="3.90.226.10">
    <property type="entry name" value="2-enoyl-CoA Hydratase, Chain A, domain 1"/>
    <property type="match status" value="1"/>
</dbReference>
<sequence length="273" mass="29998">MTNTTVLLDQDDDGIAWVTLNRPEVHNAFDEMMIARLREIFYELEQDNHCRAVVLRGAGKSFSAGADLDWMKRAADFSHNQNLADAEYLAAMLNSLHSLNKLTIACVQGAAMGGGIGLVSCCDLVIADINTTFALSEVKIGLIPATISPYVLAAMGARNARRYFQTGEKFKGQRAYELGLVHELTVSEEEMAAQLNVMLNHVRTNGPLAMREAKRLIMDYAGAPLSSKIMADSAERIAAIRSRPQAKEGLKAFLEKRKPKWISHNNDSGKDSA</sequence>
<dbReference type="PANTHER" id="PTHR42964:SF1">
    <property type="entry name" value="POLYKETIDE BIOSYNTHESIS ENOYL-COA HYDRATASE PKSH-RELATED"/>
    <property type="match status" value="1"/>
</dbReference>
<dbReference type="GO" id="GO:0008300">
    <property type="term" value="P:isoprenoid catabolic process"/>
    <property type="evidence" value="ECO:0007669"/>
    <property type="project" value="TreeGrafter"/>
</dbReference>
<dbReference type="InterPro" id="IPR029045">
    <property type="entry name" value="ClpP/crotonase-like_dom_sf"/>
</dbReference>
<dbReference type="InterPro" id="IPR014748">
    <property type="entry name" value="Enoyl-CoA_hydra_C"/>
</dbReference>
<accession>A0A3B1AN01</accession>
<dbReference type="GO" id="GO:0004490">
    <property type="term" value="F:methylglutaconyl-CoA hydratase activity"/>
    <property type="evidence" value="ECO:0007669"/>
    <property type="project" value="UniProtKB-EC"/>
</dbReference>